<proteinExistence type="evidence at protein level"/>
<dbReference type="PANTHER" id="PTHR43605:SF8">
    <property type="entry name" value="ACYL-COENZYME A SYNTHETASE ACSM4, MITOCHONDRIAL"/>
    <property type="match status" value="1"/>
</dbReference>
<dbReference type="InterPro" id="IPR051087">
    <property type="entry name" value="Mitochondrial_ACSM"/>
</dbReference>
<evidence type="ECO:0000256" key="2">
    <source>
        <dbReference type="ARBA" id="ARBA00022598"/>
    </source>
</evidence>
<organism evidence="11 12">
    <name type="scientific">Sus scrofa</name>
    <name type="common">Pig</name>
    <dbReference type="NCBI Taxonomy" id="9823"/>
    <lineage>
        <taxon>Eukaryota</taxon>
        <taxon>Metazoa</taxon>
        <taxon>Chordata</taxon>
        <taxon>Craniata</taxon>
        <taxon>Vertebrata</taxon>
        <taxon>Euteleostomi</taxon>
        <taxon>Mammalia</taxon>
        <taxon>Eutheria</taxon>
        <taxon>Laurasiatheria</taxon>
        <taxon>Artiodactyla</taxon>
        <taxon>Suina</taxon>
        <taxon>Suidae</taxon>
        <taxon>Sus</taxon>
    </lineage>
</organism>
<dbReference type="SUPFAM" id="SSF56801">
    <property type="entry name" value="Acetyl-CoA synthetase-like"/>
    <property type="match status" value="1"/>
</dbReference>
<evidence type="ECO:0000256" key="3">
    <source>
        <dbReference type="ARBA" id="ARBA00022741"/>
    </source>
</evidence>
<evidence type="ECO:0000259" key="9">
    <source>
        <dbReference type="Pfam" id="PF00501"/>
    </source>
</evidence>
<dbReference type="Ensembl" id="ENSSSCT00000041087.3">
    <property type="protein sequence ID" value="ENSSSCP00000049357.1"/>
    <property type="gene ID" value="ENSSSCG00000030033.4"/>
</dbReference>
<dbReference type="Bgee" id="ENSSSCG00000030033">
    <property type="expression patterns" value="Expressed in liver and 24 other cell types or tissues"/>
</dbReference>
<dbReference type="PROSITE" id="PS00455">
    <property type="entry name" value="AMP_BINDING"/>
    <property type="match status" value="1"/>
</dbReference>
<dbReference type="FunFam" id="3.30.300.30:FF:000005">
    <property type="entry name" value="Acyl-coenzyme A synthetase ACSM5, mitochondrial"/>
    <property type="match status" value="1"/>
</dbReference>
<evidence type="ECO:0000256" key="8">
    <source>
        <dbReference type="ARBA" id="ARBA00048477"/>
    </source>
</evidence>
<reference evidence="11" key="3">
    <citation type="submission" date="2025-08" db="UniProtKB">
        <authorList>
            <consortium name="Ensembl"/>
        </authorList>
    </citation>
    <scope>IDENTIFICATION</scope>
</reference>
<dbReference type="GO" id="GO:0005524">
    <property type="term" value="F:ATP binding"/>
    <property type="evidence" value="ECO:0007669"/>
    <property type="project" value="UniProtKB-KW"/>
</dbReference>
<accession>A0A287AYW7</accession>
<feature type="domain" description="AMP-binding enzyme C-terminal" evidence="10">
    <location>
        <begin position="407"/>
        <end position="487"/>
    </location>
</feature>
<dbReference type="PANTHER" id="PTHR43605">
    <property type="entry name" value="ACYL-COENZYME A SYNTHETASE"/>
    <property type="match status" value="1"/>
</dbReference>
<gene>
    <name evidence="11" type="primary">ACSM4</name>
</gene>
<dbReference type="AlphaFoldDB" id="A0A287AYW7"/>
<dbReference type="GO" id="GO:0031956">
    <property type="term" value="F:medium-chain fatty acid-CoA ligase activity"/>
    <property type="evidence" value="ECO:0007669"/>
    <property type="project" value="UniProtKB-EC"/>
</dbReference>
<keyword evidence="4" id="KW-0276">Fatty acid metabolism</keyword>
<name>A0A287AYW7_PIG</name>
<dbReference type="Pfam" id="PF00501">
    <property type="entry name" value="AMP-binding"/>
    <property type="match status" value="2"/>
</dbReference>
<reference evidence="11" key="4">
    <citation type="submission" date="2025-09" db="UniProtKB">
        <authorList>
            <consortium name="Ensembl"/>
        </authorList>
    </citation>
    <scope>IDENTIFICATION</scope>
</reference>
<dbReference type="ExpressionAtlas" id="A0A287AYW7">
    <property type="expression patterns" value="baseline"/>
</dbReference>
<dbReference type="GeneTree" id="ENSGT00940000162316"/>
<keyword evidence="13" id="KW-1267">Proteomics identification</keyword>
<protein>
    <recommendedName>
        <fullName evidence="7">medium-chain acyl-CoA ligase</fullName>
        <ecNumber evidence="7">6.2.1.2</ecNumber>
    </recommendedName>
</protein>
<keyword evidence="6" id="KW-0443">Lipid metabolism</keyword>
<dbReference type="Gene3D" id="3.30.300.30">
    <property type="match status" value="1"/>
</dbReference>
<comment type="catalytic activity">
    <reaction evidence="8">
        <text>a medium-chain fatty acid + ATP + CoA = a medium-chain fatty acyl-CoA + AMP + diphosphate</text>
        <dbReference type="Rhea" id="RHEA:48340"/>
        <dbReference type="ChEBI" id="CHEBI:30616"/>
        <dbReference type="ChEBI" id="CHEBI:33019"/>
        <dbReference type="ChEBI" id="CHEBI:57287"/>
        <dbReference type="ChEBI" id="CHEBI:59558"/>
        <dbReference type="ChEBI" id="CHEBI:90546"/>
        <dbReference type="ChEBI" id="CHEBI:456215"/>
        <dbReference type="EC" id="6.2.1.2"/>
    </reaction>
    <physiologicalReaction direction="left-to-right" evidence="8">
        <dbReference type="Rhea" id="RHEA:48341"/>
    </physiologicalReaction>
</comment>
<evidence type="ECO:0000256" key="5">
    <source>
        <dbReference type="ARBA" id="ARBA00022840"/>
    </source>
</evidence>
<sequence>MKIFSCYQTFRFIRLTKPPGRRFHKDYQLQVPLTLDDLEAIMLCERPLPKSFNFAADVLDQWSQKEKTGERPANPALWWVNSQGNEVKWSFRELGSLSRKAANVLTKSCGLERGDRVAMILPRIPEWWLLNVACMRTGLVFMPGTTQLTAKDLLYRLRASKAKCIVASDEVVPAVESAASECPDLKTKLLVSPHSRNGWLSFQELFQNASTEHSCVETGSQESMAIFFTSGTSGSPKMAQHSQSSLGIGSTHCGRYKFKSLKHCLTGGEPLNPEVLEQWRAQTGLNLYEGYGQTEVGLICASYKGQEIKPGSMGIRAPPHDVQIIDENGDVLPPGKEGEISIRLTPTRHFSLFSKYVDNPEKTAATIRGGFYVTGDRGVMDSDGYFRFVGRADDVIISAGYRIGPFEVESALIEHPAVAESAVVSSPDPIRGEVVKAFVVLSAPFKSSNPEQLTLELQDHVKKSTAPYKYPRKVEFVQELPKTVTGKIKRNILRDREWGRA</sequence>
<keyword evidence="12" id="KW-1185">Reference proteome</keyword>
<feature type="domain" description="AMP-dependent synthetase/ligase" evidence="9">
    <location>
        <begin position="69"/>
        <end position="246"/>
    </location>
</feature>
<evidence type="ECO:0000256" key="7">
    <source>
        <dbReference type="ARBA" id="ARBA00039009"/>
    </source>
</evidence>
<dbReference type="InterPro" id="IPR045851">
    <property type="entry name" value="AMP-bd_C_sf"/>
</dbReference>
<dbReference type="EC" id="6.2.1.2" evidence="7"/>
<evidence type="ECO:0000313" key="11">
    <source>
        <dbReference type="Ensembl" id="ENSSSCP00000049357.1"/>
    </source>
</evidence>
<dbReference type="Proteomes" id="UP000008227">
    <property type="component" value="Chromosome 3"/>
</dbReference>
<dbReference type="InterPro" id="IPR000873">
    <property type="entry name" value="AMP-dep_synth/lig_dom"/>
</dbReference>
<comment type="similarity">
    <text evidence="1">Belongs to the ATP-dependent AMP-binding enzyme family.</text>
</comment>
<keyword evidence="5" id="KW-0067">ATP-binding</keyword>
<keyword evidence="2" id="KW-0436">Ligase</keyword>
<evidence type="ECO:0000313" key="12">
    <source>
        <dbReference type="Proteomes" id="UP000008227"/>
    </source>
</evidence>
<keyword evidence="3" id="KW-0547">Nucleotide-binding</keyword>
<dbReference type="InterPro" id="IPR042099">
    <property type="entry name" value="ANL_N_sf"/>
</dbReference>
<evidence type="ECO:0000259" key="10">
    <source>
        <dbReference type="Pfam" id="PF13193"/>
    </source>
</evidence>
<evidence type="ECO:0000256" key="1">
    <source>
        <dbReference type="ARBA" id="ARBA00006432"/>
    </source>
</evidence>
<reference evidence="12" key="1">
    <citation type="submission" date="2009-11" db="EMBL/GenBank/DDBJ databases">
        <authorList>
            <consortium name="Porcine genome sequencing project"/>
        </authorList>
    </citation>
    <scope>NUCLEOTIDE SEQUENCE [LARGE SCALE GENOMIC DNA]</scope>
    <source>
        <strain evidence="12">Duroc</strain>
    </source>
</reference>
<dbReference type="Pfam" id="PF13193">
    <property type="entry name" value="AMP-binding_C"/>
    <property type="match status" value="1"/>
</dbReference>
<dbReference type="Gene3D" id="3.40.50.12780">
    <property type="entry name" value="N-terminal domain of ligase-like"/>
    <property type="match status" value="2"/>
</dbReference>
<evidence type="ECO:0007829" key="13">
    <source>
        <dbReference type="PeptideAtlas" id="A0A287AYW7"/>
    </source>
</evidence>
<dbReference type="InterPro" id="IPR025110">
    <property type="entry name" value="AMP-bd_C"/>
</dbReference>
<evidence type="ECO:0000256" key="4">
    <source>
        <dbReference type="ARBA" id="ARBA00022832"/>
    </source>
</evidence>
<evidence type="ECO:0000256" key="6">
    <source>
        <dbReference type="ARBA" id="ARBA00023098"/>
    </source>
</evidence>
<feature type="domain" description="AMP-dependent synthetase/ligase" evidence="9">
    <location>
        <begin position="256"/>
        <end position="343"/>
    </location>
</feature>
<reference evidence="11" key="2">
    <citation type="journal article" date="2020" name="Gigascience">
        <title>An improved pig reference genome sequence to enable pig genetics and genomics research.</title>
        <authorList>
            <person name="Warr A."/>
            <person name="Affara N."/>
            <person name="Aken B."/>
            <person name="Beiki H."/>
            <person name="Bickhart D.M."/>
            <person name="Billis K."/>
            <person name="Chow W."/>
            <person name="Eory L."/>
            <person name="Finlayson H.A."/>
            <person name="Flicek P."/>
            <person name="Giron C.G."/>
            <person name="Griffin D.K."/>
            <person name="Hall R."/>
            <person name="Hannum G."/>
            <person name="Hourlier T."/>
            <person name="Howe K."/>
            <person name="Hume D.A."/>
            <person name="Izuogu O."/>
            <person name="Kim K."/>
            <person name="Koren S."/>
            <person name="Liu H."/>
            <person name="Manchanda N."/>
            <person name="Martin F.J."/>
            <person name="Nonneman D.J."/>
            <person name="O'Connor R.E."/>
            <person name="Phillippy A.M."/>
            <person name="Rohrer G.A."/>
            <person name="Rosen B.D."/>
            <person name="Rund L.A."/>
            <person name="Sargent C.A."/>
            <person name="Schook L.B."/>
            <person name="Schroeder S.G."/>
            <person name="Schwartz A.S."/>
            <person name="Skinner B.M."/>
            <person name="Talbot R."/>
            <person name="Tseng E."/>
            <person name="Tuggle C.K."/>
            <person name="Watson M."/>
            <person name="Smith T.P.L."/>
            <person name="Archibald A.L."/>
        </authorList>
    </citation>
    <scope>NUCLEOTIDE SEQUENCE [LARGE SCALE GENOMIC DNA]</scope>
    <source>
        <strain evidence="11">Duroc</strain>
    </source>
</reference>
<dbReference type="GO" id="GO:0006631">
    <property type="term" value="P:fatty acid metabolic process"/>
    <property type="evidence" value="ECO:0007669"/>
    <property type="project" value="UniProtKB-KW"/>
</dbReference>
<dbReference type="InterPro" id="IPR020845">
    <property type="entry name" value="AMP-binding_CS"/>
</dbReference>